<reference evidence="3" key="1">
    <citation type="journal article" date="2024" name="FEMS Microbiol. Lett.">
        <title>Genomic insights into Spiroplasma endosymbionts that induce male-killing and protective phenotypes in the pea aphid.</title>
        <authorList>
            <person name="Arai H."/>
            <person name="Legeai F."/>
            <person name="Kageyama D."/>
            <person name="Sugio A."/>
            <person name="Simon J.C."/>
        </authorList>
    </citation>
    <scope>NUCLEOTIDE SEQUENCE [LARGE SCALE GENOMIC DNA]</scope>
    <source>
        <strain evidence="3">sAp269</strain>
        <plasmid evidence="3">pSAP_1</plasmid>
    </source>
</reference>
<accession>A0ABN7BXB9</accession>
<evidence type="ECO:0000313" key="2">
    <source>
        <dbReference type="EMBL" id="BET39582.1"/>
    </source>
</evidence>
<evidence type="ECO:0000256" key="1">
    <source>
        <dbReference type="SAM" id="SignalP"/>
    </source>
</evidence>
<dbReference type="Proteomes" id="UP001473424">
    <property type="component" value="Plasmid pSAP_1"/>
</dbReference>
<organism evidence="2 3">
    <name type="scientific">Spiroplasma ixodetis</name>
    <dbReference type="NCBI Taxonomy" id="2141"/>
    <lineage>
        <taxon>Bacteria</taxon>
        <taxon>Bacillati</taxon>
        <taxon>Mycoplasmatota</taxon>
        <taxon>Mollicutes</taxon>
        <taxon>Entomoplasmatales</taxon>
        <taxon>Spiroplasmataceae</taxon>
        <taxon>Spiroplasma</taxon>
    </lineage>
</organism>
<sequence>MRSMKTLLRLLGAVSLTTVAASSVVACGTEPEPKINVDVAKLLNWYDAQGNTLIKQIIGYNNSKVLSIIADNSKINTANLFKDKLLIQGSAADKFKAKNSEATKLLSEFGFKTGSDSKDYSDADVASITKLIAKVTNNNPGKIEESGTTDFKVSDGISQVNIMDKDEDNAKILKSYTIKTLKNDTLSLPILMSNVVNTTTLDLSKEKGYVQGGNVLTSLPWKKDDMKKSYGDYVNCFKSFKEELIWTSDSFGQKPITTYPTTGNAYLTIKFGNVKVINVLACGEPYA</sequence>
<dbReference type="EMBL" id="AP028956">
    <property type="protein sequence ID" value="BET39582.1"/>
    <property type="molecule type" value="Genomic_DNA"/>
</dbReference>
<feature type="signal peptide" evidence="1">
    <location>
        <begin position="1"/>
        <end position="20"/>
    </location>
</feature>
<dbReference type="PROSITE" id="PS51257">
    <property type="entry name" value="PROKAR_LIPOPROTEIN"/>
    <property type="match status" value="1"/>
</dbReference>
<evidence type="ECO:0008006" key="4">
    <source>
        <dbReference type="Google" id="ProtNLM"/>
    </source>
</evidence>
<feature type="chain" id="PRO_5046137358" description="Lipoprotein" evidence="1">
    <location>
        <begin position="21"/>
        <end position="287"/>
    </location>
</feature>
<keyword evidence="1" id="KW-0732">Signal</keyword>
<protein>
    <recommendedName>
        <fullName evidence="4">Lipoprotein</fullName>
    </recommendedName>
</protein>
<keyword evidence="2" id="KW-0614">Plasmid</keyword>
<evidence type="ECO:0000313" key="3">
    <source>
        <dbReference type="Proteomes" id="UP001473424"/>
    </source>
</evidence>
<proteinExistence type="predicted"/>
<gene>
    <name evidence="2" type="ORF">SAP269_21710</name>
</gene>
<keyword evidence="3" id="KW-1185">Reference proteome</keyword>
<name>A0ABN7BXB9_9MOLU</name>
<dbReference type="RefSeq" id="WP_353307316.1">
    <property type="nucleotide sequence ID" value="NZ_AP028956.1"/>
</dbReference>
<geneLocation type="plasmid" evidence="2 3">
    <name>pSAP_1</name>
</geneLocation>